<gene>
    <name evidence="3" type="ORF">HCU74_18715</name>
</gene>
<dbReference type="RefSeq" id="WP_168451962.1">
    <property type="nucleotide sequence ID" value="NZ_JAAWWK010000008.1"/>
</dbReference>
<comment type="caution">
    <text evidence="3">The sequence shown here is derived from an EMBL/GenBank/DDBJ whole genome shotgun (WGS) entry which is preliminary data.</text>
</comment>
<evidence type="ECO:0000256" key="1">
    <source>
        <dbReference type="SAM" id="SignalP"/>
    </source>
</evidence>
<feature type="chain" id="PRO_5045500302" description="DUF6351 domain-containing protein" evidence="1">
    <location>
        <begin position="19"/>
        <end position="774"/>
    </location>
</feature>
<dbReference type="EMBL" id="JAAWWK010000008">
    <property type="protein sequence ID" value="NKI19444.1"/>
    <property type="molecule type" value="Genomic_DNA"/>
</dbReference>
<keyword evidence="4" id="KW-1185">Reference proteome</keyword>
<keyword evidence="1" id="KW-0732">Signal</keyword>
<evidence type="ECO:0000313" key="4">
    <source>
        <dbReference type="Proteomes" id="UP000765845"/>
    </source>
</evidence>
<organism evidence="3 4">
    <name type="scientific">Spongiibacter thalassae</name>
    <dbReference type="NCBI Taxonomy" id="2721624"/>
    <lineage>
        <taxon>Bacteria</taxon>
        <taxon>Pseudomonadati</taxon>
        <taxon>Pseudomonadota</taxon>
        <taxon>Gammaproteobacteria</taxon>
        <taxon>Cellvibrionales</taxon>
        <taxon>Spongiibacteraceae</taxon>
        <taxon>Spongiibacter</taxon>
    </lineage>
</organism>
<evidence type="ECO:0000313" key="3">
    <source>
        <dbReference type="EMBL" id="NKI19444.1"/>
    </source>
</evidence>
<proteinExistence type="predicted"/>
<reference evidence="3 4" key="1">
    <citation type="submission" date="2020-04" db="EMBL/GenBank/DDBJ databases">
        <authorList>
            <person name="Yoon J."/>
        </authorList>
    </citation>
    <scope>NUCLEOTIDE SEQUENCE [LARGE SCALE GENOMIC DNA]</scope>
    <source>
        <strain evidence="3 4">KMU-166</strain>
    </source>
</reference>
<evidence type="ECO:0000259" key="2">
    <source>
        <dbReference type="Pfam" id="PF19878"/>
    </source>
</evidence>
<dbReference type="Pfam" id="PF19878">
    <property type="entry name" value="DUF6351"/>
    <property type="match status" value="1"/>
</dbReference>
<feature type="signal peptide" evidence="1">
    <location>
        <begin position="1"/>
        <end position="18"/>
    </location>
</feature>
<protein>
    <recommendedName>
        <fullName evidence="2">DUF6351 domain-containing protein</fullName>
    </recommendedName>
</protein>
<dbReference type="Proteomes" id="UP000765845">
    <property type="component" value="Unassembled WGS sequence"/>
</dbReference>
<name>A0ABX1GJN2_9GAMM</name>
<accession>A0ABX1GJN2</accession>
<dbReference type="InterPro" id="IPR045556">
    <property type="entry name" value="DUF6351"/>
</dbReference>
<feature type="domain" description="DUF6351" evidence="2">
    <location>
        <begin position="43"/>
        <end position="726"/>
    </location>
</feature>
<dbReference type="PROSITE" id="PS51257">
    <property type="entry name" value="PROKAR_LIPOPROTEIN"/>
    <property type="match status" value="1"/>
</dbReference>
<sequence>MKLYVLMSLLVMAMAACGGSSPSGGVSAPAPEGGEVPRGDATIKVLSNRPDLLSGGDVLLEVRLATAEAKDQLILRRNGEDVTSGLEADPNDPLRLLALVDGLSVGENTLSANIGNSLTVTNHPAGGPVFTGPHIQPWQCQDGAVDELCHQPVEYRWLYKSSNSSQPGLQPYDPENPPNDVAMTTTDGGESLPFIVRQEIGYQARDQYVIFTLHKLDEAWTPAQPQSQWNRRLLVTHGGNCRANYDTSSARTDDYAGTIPGNPAIEQSYITALSLGWSVLSTAQLNLGHNCNLSYQAESLMMAKERFVEQYGELRYTVGTGCSGGAITQNMIANAYPGLYQGLLTTCTYPDVMSTATQFADYHMLLRYFRTSTESVQNPQNPDQLFVARDGTSYTVSQQNEIYGHVNGIVNASLADTALFAEAVQPASECGGVSAEERFHQTDNPTGVRCDVLTFMENMIGERERFPAEDPRDRWSQLEKDLGYAFAGFPLGNEGVQYGLIPLREGLITPAQFVALNTGIGGLDPSLNVTTERLKADYPALPNAYRTGILNTIVNMDTVPIINMTGPDPGAAHDSVHGYWVRWRLEREFGHRDNFVHWGGPTALIGDPNFMNESLLAMAEWLDAIESDTSDTPLAQKVIANKPATVQDRCGDAEGEMCSEEAMMVYGTPRTQAGDDRFGDQVQCQLRPFSRNDDYGLGNLVWQEADWQRLEQTFATGVCDWSKRPQAWQPTITWLKYHDDKGDMITGGEQMSPAAFPAGWASPAFAKTWEPGWQ</sequence>